<dbReference type="EC" id="3.4.21.-" evidence="2"/>
<dbReference type="NCBIfam" id="TIGR02601">
    <property type="entry name" value="autotrns_rpt"/>
    <property type="match status" value="1"/>
</dbReference>
<reference evidence="2 3" key="1">
    <citation type="submission" date="2019-08" db="EMBL/GenBank/DDBJ databases">
        <title>Deep-cultivation of Planctomycetes and their phenomic and genomic characterization uncovers novel biology.</title>
        <authorList>
            <person name="Wiegand S."/>
            <person name="Jogler M."/>
            <person name="Boedeker C."/>
            <person name="Pinto D."/>
            <person name="Vollmers J."/>
            <person name="Rivas-Marin E."/>
            <person name="Kohn T."/>
            <person name="Peeters S.H."/>
            <person name="Heuer A."/>
            <person name="Rast P."/>
            <person name="Oberbeckmann S."/>
            <person name="Bunk B."/>
            <person name="Jeske O."/>
            <person name="Meyerdierks A."/>
            <person name="Storesund J.E."/>
            <person name="Kallscheuer N."/>
            <person name="Luecker S."/>
            <person name="Lage O.M."/>
            <person name="Pohl T."/>
            <person name="Merkel B.J."/>
            <person name="Hornburger P."/>
            <person name="Mueller R.-W."/>
            <person name="Bruemmer F."/>
            <person name="Labrenz M."/>
            <person name="Spormann A.M."/>
            <person name="Op den Camp H."/>
            <person name="Overmann J."/>
            <person name="Amann R."/>
            <person name="Jetten M.S.M."/>
            <person name="Mascher T."/>
            <person name="Medema M.H."/>
            <person name="Devos D.P."/>
            <person name="Kaster A.-K."/>
            <person name="Ovreas L."/>
            <person name="Rohde M."/>
            <person name="Galperin M.Y."/>
            <person name="Jogler C."/>
        </authorList>
    </citation>
    <scope>NUCLEOTIDE SEQUENCE [LARGE SCALE GENOMIC DNA]</scope>
    <source>
        <strain evidence="2 3">Pr1d</strain>
    </source>
</reference>
<gene>
    <name evidence="2" type="ORF">Pr1d_32780</name>
</gene>
<organism evidence="2 3">
    <name type="scientific">Bythopirellula goksoeyrii</name>
    <dbReference type="NCBI Taxonomy" id="1400387"/>
    <lineage>
        <taxon>Bacteria</taxon>
        <taxon>Pseudomonadati</taxon>
        <taxon>Planctomycetota</taxon>
        <taxon>Planctomycetia</taxon>
        <taxon>Pirellulales</taxon>
        <taxon>Lacipirellulaceae</taxon>
        <taxon>Bythopirellula</taxon>
    </lineage>
</organism>
<evidence type="ECO:0000313" key="3">
    <source>
        <dbReference type="Proteomes" id="UP000323917"/>
    </source>
</evidence>
<accession>A0A5B9QDU3</accession>
<dbReference type="InterPro" id="IPR013425">
    <property type="entry name" value="Autotrns_rpt"/>
</dbReference>
<protein>
    <submittedName>
        <fullName evidence="2">Extracellular serine protease</fullName>
        <ecNumber evidence="2">3.4.21.-</ecNumber>
    </submittedName>
</protein>
<sequence>MGSFLLRGPDGLAFFSRALFRFVVSLLVAMAVISIAEAIPFQFTYDDAPDEGFWDPILGDNRRAAMERAGQILGSYLIPSFEGEVITVRAVFENLGPTTNASTSSDTLIDEPDGLLANRAYPSALANHLLGQDLNVFAHDIKIRFNSTVSFYTGLDGSPSSTEQDLIRVAMHEMTHGLGFTTHFLEDGDIFESPSIYDGFITVGSFGTPLNTMSTAARAVNLTSDNLFWSGANGVLGNAGMAPKIYAPNPYLAGSTLSHLDEATYTTVLMTPFGSPGQLTRSLTPRERGMLLDMGWTVNVFPQTTTWAGAVSNLWLDAQNWSPAAVPTNGDNIVFDTSSQTDVEIKYSDAGGIFPQTQFLNSISFTASAPSYTLRFGLRTITEITGPGFASSSAVPQTIVLESFEDDPSAAATLLPDAGADMIFRNSSSAGNLNYELHGDVTVLQQVGQELGLIRHGIVRVDFLNNATAGTASFDLTGGSGDGAFGGVLSFKNSSTAGSANLRNRAGRIGVSLPLGETASGFGAQTIFSNAASAMFARIDNDGSFEATDNRGTTHFNDLSTAMGAAIVNHGSSYADGTGGATFFNHNSTAAQSTITNESALVAGGELSGGTTVFDVVATAGNAIITNQGSSGSLLLGGLTRFRDDSTAGTATIHNNGSANVLFANGGVTQFFDDSTAGGSRIHNYPSGWSAGRTEFHDFATAGTATIDIEPVTVGFGGAVYFNDNSNAAQSNLRMFPGSASSVIRFDHEASAGNAHLEIMPGALGSIEFYATSTAQNSDIDVGSTGVLNFFDYTTAGSANIDIGSNATGTFNGGINFPGVSSVSADQSTITVRGGGVAGSLNFAANATAGNAQIVIEGGSGPGTLGGLVSFGQESSNAGASTILVGAGLNGAPGGRLAFALGAKADLATIITQQDAVLNLLGNQFYGGTSIGSLVGTGGTVLMQSHLNVGGLGLDGTFDGQLIDPNPADTDGTLTKIGGGTLILGGANTYDGVTTVAQGTLNVNGSIRGGAVVLGGATLGGTGSIEGGVNVLTGGIFSPGTSPGVLTVDSLTLQSDSEVRFELGTLSDQIVVHEDLTLGGSLVLSFLDGFVPLMGESFTLFSGSFGTPTGQFAEIVLPQGVQQTLDINYADGLITLGALSNASLIGDFDSDLDVDGNDFLIWHRGGSPSPLSPSDLNDWQLNFGNVVSNTVSLADIVVPEPPDSTLLLMAAMGWVLTRYRWNSRVRHILLAGASPSKRPWVAFLNWCSRSEKLQVDKVGG</sequence>
<dbReference type="SUPFAM" id="SSF55486">
    <property type="entry name" value="Metalloproteases ('zincins'), catalytic domain"/>
    <property type="match status" value="1"/>
</dbReference>
<dbReference type="AlphaFoldDB" id="A0A5B9QDU3"/>
<dbReference type="KEGG" id="bgok:Pr1d_32780"/>
<keyword evidence="2" id="KW-0645">Protease</keyword>
<dbReference type="EMBL" id="CP042913">
    <property type="protein sequence ID" value="QEG35969.1"/>
    <property type="molecule type" value="Genomic_DNA"/>
</dbReference>
<dbReference type="Proteomes" id="UP000323917">
    <property type="component" value="Chromosome"/>
</dbReference>
<dbReference type="Pfam" id="PF12951">
    <property type="entry name" value="PATR"/>
    <property type="match status" value="1"/>
</dbReference>
<keyword evidence="3" id="KW-1185">Reference proteome</keyword>
<name>A0A5B9QDU3_9BACT</name>
<dbReference type="GO" id="GO:0008233">
    <property type="term" value="F:peptidase activity"/>
    <property type="evidence" value="ECO:0007669"/>
    <property type="project" value="UniProtKB-KW"/>
</dbReference>
<dbReference type="OrthoDB" id="1253390at2"/>
<dbReference type="RefSeq" id="WP_148074403.1">
    <property type="nucleotide sequence ID" value="NZ_CP042913.1"/>
</dbReference>
<evidence type="ECO:0000256" key="1">
    <source>
        <dbReference type="ARBA" id="ARBA00022729"/>
    </source>
</evidence>
<keyword evidence="2" id="KW-0378">Hydrolase</keyword>
<proteinExistence type="predicted"/>
<evidence type="ECO:0000313" key="2">
    <source>
        <dbReference type="EMBL" id="QEG35969.1"/>
    </source>
</evidence>
<keyword evidence="1" id="KW-0732">Signal</keyword>
<dbReference type="GO" id="GO:0006508">
    <property type="term" value="P:proteolysis"/>
    <property type="evidence" value="ECO:0007669"/>
    <property type="project" value="UniProtKB-KW"/>
</dbReference>